<proteinExistence type="predicted"/>
<feature type="region of interest" description="Disordered" evidence="1">
    <location>
        <begin position="1"/>
        <end position="33"/>
    </location>
</feature>
<gene>
    <name evidence="2" type="ORF">LAZ67_8000384</name>
</gene>
<protein>
    <submittedName>
        <fullName evidence="2">Uncharacterized protein</fullName>
    </submittedName>
</protein>
<reference evidence="2 3" key="1">
    <citation type="submission" date="2022-01" db="EMBL/GenBank/DDBJ databases">
        <title>A chromosomal length assembly of Cordylochernes scorpioides.</title>
        <authorList>
            <person name="Zeh D."/>
            <person name="Zeh J."/>
        </authorList>
    </citation>
    <scope>NUCLEOTIDE SEQUENCE [LARGE SCALE GENOMIC DNA]</scope>
    <source>
        <strain evidence="2">IN4F17</strain>
        <tissue evidence="2">Whole Body</tissue>
    </source>
</reference>
<organism evidence="2 3">
    <name type="scientific">Cordylochernes scorpioides</name>
    <dbReference type="NCBI Taxonomy" id="51811"/>
    <lineage>
        <taxon>Eukaryota</taxon>
        <taxon>Metazoa</taxon>
        <taxon>Ecdysozoa</taxon>
        <taxon>Arthropoda</taxon>
        <taxon>Chelicerata</taxon>
        <taxon>Arachnida</taxon>
        <taxon>Pseudoscorpiones</taxon>
        <taxon>Cheliferoidea</taxon>
        <taxon>Chernetidae</taxon>
        <taxon>Cordylochernes</taxon>
    </lineage>
</organism>
<dbReference type="EMBL" id="CP092870">
    <property type="protein sequence ID" value="UYV70727.1"/>
    <property type="molecule type" value="Genomic_DNA"/>
</dbReference>
<dbReference type="Proteomes" id="UP001235939">
    <property type="component" value="Chromosome 08"/>
</dbReference>
<evidence type="ECO:0000313" key="3">
    <source>
        <dbReference type="Proteomes" id="UP001235939"/>
    </source>
</evidence>
<keyword evidence="3" id="KW-1185">Reference proteome</keyword>
<evidence type="ECO:0000313" key="2">
    <source>
        <dbReference type="EMBL" id="UYV70727.1"/>
    </source>
</evidence>
<feature type="compositionally biased region" description="Basic and acidic residues" evidence="1">
    <location>
        <begin position="16"/>
        <end position="33"/>
    </location>
</feature>
<accession>A0ABY6KS86</accession>
<evidence type="ECO:0000256" key="1">
    <source>
        <dbReference type="SAM" id="MobiDB-lite"/>
    </source>
</evidence>
<name>A0ABY6KS86_9ARAC</name>
<sequence>MGQGKSKESGGGQTYVEKRSIGRVSRELREPKRTAVPRLQKRPLKMSLMGSLLGMSESHESLMKALGNKLLLLEQFIIGLMNLNLEKPTLKMNLVQIIELVRFLLREDGRIMYQQLEKSVHIGSAAINIIINDHLKNRKLVSRWVPHILTED</sequence>